<gene>
    <name evidence="2" type="ORF">PCAMFM013_S013g000192</name>
</gene>
<proteinExistence type="predicted"/>
<evidence type="ECO:0000313" key="3">
    <source>
        <dbReference type="Proteomes" id="UP000053732"/>
    </source>
</evidence>
<sequence>MLRDSRYSSTHSSGSSGGNGYVISVNICGRGDVHQGDPPAHWEVMLHKQGETDGDVYRVRKNEDFVYEDPVQTRVVESATSYGRNEIQHLSDRSKEAAARVLNAYGKDKSNLPRRNATSQEWTVGALGALEREKLVPQGTRDYWSRSIGQASLDVGDRLRRDGASWIPSTTAYYKGREPADATFGKEQVRQPVNRYNLDEFAALSSSSKSRR</sequence>
<organism evidence="2 3">
    <name type="scientific">Penicillium camemberti (strain FM 013)</name>
    <dbReference type="NCBI Taxonomy" id="1429867"/>
    <lineage>
        <taxon>Eukaryota</taxon>
        <taxon>Fungi</taxon>
        <taxon>Dikarya</taxon>
        <taxon>Ascomycota</taxon>
        <taxon>Pezizomycotina</taxon>
        <taxon>Eurotiomycetes</taxon>
        <taxon>Eurotiomycetidae</taxon>
        <taxon>Eurotiales</taxon>
        <taxon>Aspergillaceae</taxon>
        <taxon>Penicillium</taxon>
    </lineage>
</organism>
<evidence type="ECO:0000256" key="1">
    <source>
        <dbReference type="SAM" id="MobiDB-lite"/>
    </source>
</evidence>
<name>A0A0G4PF33_PENC3</name>
<accession>A0A0G4PF33</accession>
<dbReference type="Proteomes" id="UP000053732">
    <property type="component" value="Unassembled WGS sequence"/>
</dbReference>
<reference evidence="2 3" key="1">
    <citation type="journal article" date="2014" name="Nat. Commun.">
        <title>Multiple recent horizontal transfers of a large genomic region in cheese making fungi.</title>
        <authorList>
            <person name="Cheeseman K."/>
            <person name="Ropars J."/>
            <person name="Renault P."/>
            <person name="Dupont J."/>
            <person name="Gouzy J."/>
            <person name="Branca A."/>
            <person name="Abraham A.L."/>
            <person name="Ceppi M."/>
            <person name="Conseiller E."/>
            <person name="Debuchy R."/>
            <person name="Malagnac F."/>
            <person name="Goarin A."/>
            <person name="Silar P."/>
            <person name="Lacoste S."/>
            <person name="Sallet E."/>
            <person name="Bensimon A."/>
            <person name="Giraud T."/>
            <person name="Brygoo Y."/>
        </authorList>
    </citation>
    <scope>NUCLEOTIDE SEQUENCE [LARGE SCALE GENOMIC DNA]</scope>
    <source>
        <strain evidence="3">FM 013</strain>
    </source>
</reference>
<feature type="region of interest" description="Disordered" evidence="1">
    <location>
        <begin position="1"/>
        <end position="20"/>
    </location>
</feature>
<protein>
    <submittedName>
        <fullName evidence="2">Str. FM013</fullName>
    </submittedName>
</protein>
<dbReference type="AlphaFoldDB" id="A0A0G4PF33"/>
<dbReference type="EMBL" id="HG793146">
    <property type="protein sequence ID" value="CRL24949.1"/>
    <property type="molecule type" value="Genomic_DNA"/>
</dbReference>
<evidence type="ECO:0000313" key="2">
    <source>
        <dbReference type="EMBL" id="CRL24949.1"/>
    </source>
</evidence>
<keyword evidence="3" id="KW-1185">Reference proteome</keyword>